<evidence type="ECO:0000313" key="1">
    <source>
        <dbReference type="EMBL" id="GJS95523.1"/>
    </source>
</evidence>
<comment type="caution">
    <text evidence="1">The sequence shown here is derived from an EMBL/GenBank/DDBJ whole genome shotgun (WGS) entry which is preliminary data.</text>
</comment>
<evidence type="ECO:0000313" key="2">
    <source>
        <dbReference type="Proteomes" id="UP001151760"/>
    </source>
</evidence>
<protein>
    <submittedName>
        <fullName evidence="1">Uncharacterized protein</fullName>
    </submittedName>
</protein>
<sequence length="831" mass="93537">MSLAKLPMLKLGENSWVPIPVTTPESGPSTALKMTVPSTTEEKICKKNDVKGQKASKAYSGYTCGSLMNELEFFTIGFVMHLYNNFKIVEQKVKRTVAGNNDDKNLAFLTTSSPSSTNTINTVNHGVSTGTTKGRKNLKRFFLEENTDAQLLLKIWVSVDEDDVEDLSYRNRKVQLLCYLAVIPMLTLESSNSQLNDKGFVDSGCSRHMSGNIAHLSDFKDFDGGYVTFGGGAIVGRLHWSIPLLYKNSLGDHPIDHVIGDVQSSVQTRRMTTSYSELGFLGAIYEGKTHHDLHTCLVSYSRRTKDEFLKLFLVILLGAIGTKWVYRNKKDEKGIVVRNKARLVAQGHTQEEGAVIYGQIEEEHPELDDIIFGSTKKELCDEFERLMKDKCEVCLHSHRFEKKPWLKMTDADDDDVDEHLYRSDDWDLYVSYTHLDKISCLQFVHVQVSLITMIVDYAGATLDRKSNHWRTSDLTSQEQTATGKDFSNPYIVGSLLKLIEVLLMKALTDGNGDVKINATIDGHSLSITEGSLRRHLKLDDQDGITSLPTTEIFAQLGLWAMLLDQIVIFQNSELSLNGVPISFDVPSTYEEIPPRDLQNHIFTFPIPSPFDLTLHLQSHHYLNSIIHSQPNTQLSPTQPGTEYHLPTPHDSPLHAVHSHGSDEGSLKLQELMNLVTTLSDRIGVLEGATVDDKENLLFCLLPCLLHGSDNRMILPSRGGKLFDEEVQEKEVQEKASTDTELFIQEVTPTEVIQDQMRESGKIASDEVVLLVLKKGYLLVKKFQQLWDEEERKRAMDEAKTTKKIDWNDPSVIKTSYSLNEANFKLPKLEGI</sequence>
<reference evidence="1" key="1">
    <citation type="journal article" date="2022" name="Int. J. Mol. Sci.">
        <title>Draft Genome of Tanacetum Coccineum: Genomic Comparison of Closely Related Tanacetum-Family Plants.</title>
        <authorList>
            <person name="Yamashiro T."/>
            <person name="Shiraishi A."/>
            <person name="Nakayama K."/>
            <person name="Satake H."/>
        </authorList>
    </citation>
    <scope>NUCLEOTIDE SEQUENCE</scope>
</reference>
<keyword evidence="2" id="KW-1185">Reference proteome</keyword>
<proteinExistence type="predicted"/>
<reference evidence="1" key="2">
    <citation type="submission" date="2022-01" db="EMBL/GenBank/DDBJ databases">
        <authorList>
            <person name="Yamashiro T."/>
            <person name="Shiraishi A."/>
            <person name="Satake H."/>
            <person name="Nakayama K."/>
        </authorList>
    </citation>
    <scope>NUCLEOTIDE SEQUENCE</scope>
</reference>
<name>A0ABQ5A366_9ASTR</name>
<organism evidence="1 2">
    <name type="scientific">Tanacetum coccineum</name>
    <dbReference type="NCBI Taxonomy" id="301880"/>
    <lineage>
        <taxon>Eukaryota</taxon>
        <taxon>Viridiplantae</taxon>
        <taxon>Streptophyta</taxon>
        <taxon>Embryophyta</taxon>
        <taxon>Tracheophyta</taxon>
        <taxon>Spermatophyta</taxon>
        <taxon>Magnoliopsida</taxon>
        <taxon>eudicotyledons</taxon>
        <taxon>Gunneridae</taxon>
        <taxon>Pentapetalae</taxon>
        <taxon>asterids</taxon>
        <taxon>campanulids</taxon>
        <taxon>Asterales</taxon>
        <taxon>Asteraceae</taxon>
        <taxon>Asteroideae</taxon>
        <taxon>Anthemideae</taxon>
        <taxon>Anthemidinae</taxon>
        <taxon>Tanacetum</taxon>
    </lineage>
</organism>
<dbReference type="EMBL" id="BQNB010011815">
    <property type="protein sequence ID" value="GJS95523.1"/>
    <property type="molecule type" value="Genomic_DNA"/>
</dbReference>
<dbReference type="Proteomes" id="UP001151760">
    <property type="component" value="Unassembled WGS sequence"/>
</dbReference>
<gene>
    <name evidence="1" type="ORF">Tco_0802491</name>
</gene>
<accession>A0ABQ5A366</accession>